<dbReference type="InterPro" id="IPR050540">
    <property type="entry name" value="F-actin_Monoox_Mical"/>
</dbReference>
<protein>
    <recommendedName>
        <fullName evidence="1">Calponin-homology (CH) domain-containing protein</fullName>
    </recommendedName>
</protein>
<name>A0A0D8Y2Q4_DICVI</name>
<dbReference type="SUPFAM" id="SSF47576">
    <property type="entry name" value="Calponin-homology domain, CH-domain"/>
    <property type="match status" value="1"/>
</dbReference>
<dbReference type="Gene3D" id="1.10.418.10">
    <property type="entry name" value="Calponin-like domain"/>
    <property type="match status" value="1"/>
</dbReference>
<evidence type="ECO:0000313" key="2">
    <source>
        <dbReference type="EMBL" id="KJH51158.1"/>
    </source>
</evidence>
<accession>A0A0D8Y2Q4</accession>
<keyword evidence="3" id="KW-1185">Reference proteome</keyword>
<dbReference type="InterPro" id="IPR036872">
    <property type="entry name" value="CH_dom_sf"/>
</dbReference>
<organism evidence="2 3">
    <name type="scientific">Dictyocaulus viviparus</name>
    <name type="common">Bovine lungworm</name>
    <dbReference type="NCBI Taxonomy" id="29172"/>
    <lineage>
        <taxon>Eukaryota</taxon>
        <taxon>Metazoa</taxon>
        <taxon>Ecdysozoa</taxon>
        <taxon>Nematoda</taxon>
        <taxon>Chromadorea</taxon>
        <taxon>Rhabditida</taxon>
        <taxon>Rhabditina</taxon>
        <taxon>Rhabditomorpha</taxon>
        <taxon>Strongyloidea</taxon>
        <taxon>Metastrongylidae</taxon>
        <taxon>Dictyocaulus</taxon>
    </lineage>
</organism>
<dbReference type="InterPro" id="IPR001715">
    <property type="entry name" value="CH_dom"/>
</dbReference>
<dbReference type="PANTHER" id="PTHR23167">
    <property type="entry name" value="CALPONIN HOMOLOGY DOMAIN-CONTAINING PROTEIN DDB_G0272472-RELATED"/>
    <property type="match status" value="1"/>
</dbReference>
<dbReference type="PANTHER" id="PTHR23167:SF46">
    <property type="entry name" value="EPS15 HOMOLOGY DOMAIN CONTAINING PROTEIN-BINDING PROTEIN 1, ISOFORM F"/>
    <property type="match status" value="1"/>
</dbReference>
<dbReference type="OrthoDB" id="18740at2759"/>
<reference evidence="2 3" key="1">
    <citation type="submission" date="2013-11" db="EMBL/GenBank/DDBJ databases">
        <title>Draft genome of the bovine lungworm Dictyocaulus viviparus.</title>
        <authorList>
            <person name="Mitreva M."/>
        </authorList>
    </citation>
    <scope>NUCLEOTIDE SEQUENCE [LARGE SCALE GENOMIC DNA]</scope>
    <source>
        <strain evidence="2 3">HannoverDv2000</strain>
    </source>
</reference>
<feature type="domain" description="Calponin-homology (CH)" evidence="1">
    <location>
        <begin position="113"/>
        <end position="218"/>
    </location>
</feature>
<sequence>MRDPNNTVLVESIDKLISNLTSIILPQLSFLGEIAARIFELLLKIVDSHLSLMRETFSGNRVDDCTALLSCIGDTKTSAIELADNQQKAVYSVWWSLVQAFWKRYGPDPIREDKLTEAIKQWCLEVTKDYEEVSVFDFTSSWRDGYAFNCLLHSFDDKLIDLSYVAKSTANERIEYAFSIAEKNFKVARLLTVKGEEKINSSPQFDTVTARLRDKMIY</sequence>
<dbReference type="AlphaFoldDB" id="A0A0D8Y2Q4"/>
<dbReference type="PROSITE" id="PS50021">
    <property type="entry name" value="CH"/>
    <property type="match status" value="1"/>
</dbReference>
<dbReference type="EMBL" id="KN716190">
    <property type="protein sequence ID" value="KJH51158.1"/>
    <property type="molecule type" value="Genomic_DNA"/>
</dbReference>
<evidence type="ECO:0000313" key="3">
    <source>
        <dbReference type="Proteomes" id="UP000053766"/>
    </source>
</evidence>
<proteinExistence type="predicted"/>
<reference evidence="3" key="2">
    <citation type="journal article" date="2016" name="Sci. Rep.">
        <title>Dictyocaulus viviparus genome, variome and transcriptome elucidate lungworm biology and support future intervention.</title>
        <authorList>
            <person name="McNulty S.N."/>
            <person name="Strube C."/>
            <person name="Rosa B.A."/>
            <person name="Martin J.C."/>
            <person name="Tyagi R."/>
            <person name="Choi Y.J."/>
            <person name="Wang Q."/>
            <person name="Hallsworth Pepin K."/>
            <person name="Zhang X."/>
            <person name="Ozersky P."/>
            <person name="Wilson R.K."/>
            <person name="Sternberg P.W."/>
            <person name="Gasser R.B."/>
            <person name="Mitreva M."/>
        </authorList>
    </citation>
    <scope>NUCLEOTIDE SEQUENCE [LARGE SCALE GENOMIC DNA]</scope>
    <source>
        <strain evidence="3">HannoverDv2000</strain>
    </source>
</reference>
<dbReference type="Pfam" id="PF00307">
    <property type="entry name" value="CH"/>
    <property type="match status" value="1"/>
</dbReference>
<dbReference type="Proteomes" id="UP000053766">
    <property type="component" value="Unassembled WGS sequence"/>
</dbReference>
<evidence type="ECO:0000259" key="1">
    <source>
        <dbReference type="PROSITE" id="PS50021"/>
    </source>
</evidence>
<gene>
    <name evidence="2" type="ORF">DICVIV_02719</name>
</gene>
<dbReference type="STRING" id="29172.A0A0D8Y2Q4"/>